<sequence length="760" mass="86573">MEELQHFSHECALTLQEIVADNICSICYKDKPVQFACKPCNFHLCKSCSDLPPKVSHEFHSEHPLEFCLGQHERQPGYVVCSGCGDMSSGSFYECKECEIYLDLSCALLKYLVTGWNVKEMLHYSHSHMLRRSRPGPDARGSCTLCELPLSPSAICYGCVHCYSFFHERCLDLPTEIQHPVHPRHPLRRLDFTQTCGDGKYCNSCQLHIDGVPFGCLECSFDLHLRCADSLLRGLVHKSHQHMLFYVPNDASRVLTKKGPCQICMVANVSSTDFYYQCVQCDVNFHFECLEIPESVVKKSCHIHPLVCKRFLAENDSLEYCDICETLVHAKHHAYSCEICDFLAHIECILREEAPSPLYLKELYSSHEYITIPTVGEDCQTDKLENKLLVNGIEHIHVMTAVQMNEFENVQCCDICDETIHGIPYECEICDFAAHDYCAEMGKLSKDRLHLNHPLTLLPKPPTQVTMHCEICRKDVQGFNLFCRLCDFIIDISCALKDKLSHRVLGQRVIGTVKGRCMSDKHSMVQVIISNSYQTACAICEERFHGKALSCMMCEEIYHPGCIELTLQPLLRHPLHPAHLLSISLTSGSKCIACKMDMRKYGYRCPDICEISFHIECIKAANVSGTIRSHNHTLCSFWIEGSHVCNVCGRPCGASFYGCIDCNFNAHVECIGFPANVKNQRHQHTLMQKKTTSIYYCYLCGSDCSDVAYHCNFCIPHCVFHLKCFIPSDREAGTEEDQLQDIYLMHLERHLFDFLLKDSM</sequence>
<dbReference type="SUPFAM" id="SSF57889">
    <property type="entry name" value="Cysteine-rich domain"/>
    <property type="match status" value="6"/>
</dbReference>
<keyword evidence="2" id="KW-0677">Repeat</keyword>
<evidence type="ECO:0000256" key="4">
    <source>
        <dbReference type="ARBA" id="ARBA00022833"/>
    </source>
</evidence>
<evidence type="ECO:0000259" key="5">
    <source>
        <dbReference type="PROSITE" id="PS50081"/>
    </source>
</evidence>
<dbReference type="InterPro" id="IPR001965">
    <property type="entry name" value="Znf_PHD"/>
</dbReference>
<dbReference type="PROSITE" id="PS50081">
    <property type="entry name" value="ZF_DAG_PE_2"/>
    <property type="match status" value="1"/>
</dbReference>
<dbReference type="Pfam" id="PF03107">
    <property type="entry name" value="C1_2"/>
    <property type="match status" value="6"/>
</dbReference>
<dbReference type="AlphaFoldDB" id="A0A1J3JQR5"/>
<evidence type="ECO:0000256" key="1">
    <source>
        <dbReference type="ARBA" id="ARBA00022723"/>
    </source>
</evidence>
<dbReference type="GO" id="GO:0008270">
    <property type="term" value="F:zinc ion binding"/>
    <property type="evidence" value="ECO:0007669"/>
    <property type="project" value="UniProtKB-KW"/>
</dbReference>
<accession>A0A1J3JQR5</accession>
<feature type="domain" description="Phorbol-ester/DAG-type" evidence="5">
    <location>
        <begin position="303"/>
        <end position="356"/>
    </location>
</feature>
<organism evidence="6">
    <name type="scientific">Noccaea caerulescens</name>
    <name type="common">Alpine penny-cress</name>
    <name type="synonym">Thlaspi caerulescens</name>
    <dbReference type="NCBI Taxonomy" id="107243"/>
    <lineage>
        <taxon>Eukaryota</taxon>
        <taxon>Viridiplantae</taxon>
        <taxon>Streptophyta</taxon>
        <taxon>Embryophyta</taxon>
        <taxon>Tracheophyta</taxon>
        <taxon>Spermatophyta</taxon>
        <taxon>Magnoliopsida</taxon>
        <taxon>eudicotyledons</taxon>
        <taxon>Gunneridae</taxon>
        <taxon>Pentapetalae</taxon>
        <taxon>rosids</taxon>
        <taxon>malvids</taxon>
        <taxon>Brassicales</taxon>
        <taxon>Brassicaceae</taxon>
        <taxon>Coluteocarpeae</taxon>
        <taxon>Noccaea</taxon>
    </lineage>
</organism>
<gene>
    <name evidence="6" type="ORF">MP_TR26571_c4_g1_i1_g.77517</name>
</gene>
<keyword evidence="1" id="KW-0479">Metal-binding</keyword>
<dbReference type="PANTHER" id="PTHR46288:SF27">
    <property type="entry name" value="CYSTEINE_HISTIDINE-RICH C1 DOMAIN FAMILY PROTEIN"/>
    <property type="match status" value="1"/>
</dbReference>
<proteinExistence type="predicted"/>
<keyword evidence="3" id="KW-0863">Zinc-finger</keyword>
<dbReference type="EMBL" id="GEVM01011252">
    <property type="protein sequence ID" value="JAU94686.1"/>
    <property type="molecule type" value="Transcribed_RNA"/>
</dbReference>
<name>A0A1J3JQR5_NOCCA</name>
<dbReference type="InterPro" id="IPR004146">
    <property type="entry name" value="DC1"/>
</dbReference>
<dbReference type="InterPro" id="IPR046349">
    <property type="entry name" value="C1-like_sf"/>
</dbReference>
<protein>
    <recommendedName>
        <fullName evidence="5">Phorbol-ester/DAG-type domain-containing protein</fullName>
    </recommendedName>
</protein>
<reference evidence="6" key="1">
    <citation type="submission" date="2016-07" db="EMBL/GenBank/DDBJ databases">
        <title>De novo transcriptome assembly of four accessions of the metal hyperaccumulator plant Noccaea caerulescens.</title>
        <authorList>
            <person name="Blande D."/>
            <person name="Halimaa P."/>
            <person name="Tervahauta A.I."/>
            <person name="Aarts M.G."/>
            <person name="Karenlampi S.O."/>
        </authorList>
    </citation>
    <scope>NUCLEOTIDE SEQUENCE</scope>
</reference>
<dbReference type="InterPro" id="IPR002219">
    <property type="entry name" value="PKC_DAG/PE"/>
</dbReference>
<evidence type="ECO:0000313" key="6">
    <source>
        <dbReference type="EMBL" id="JAU94686.1"/>
    </source>
</evidence>
<evidence type="ECO:0000256" key="3">
    <source>
        <dbReference type="ARBA" id="ARBA00022771"/>
    </source>
</evidence>
<dbReference type="SMART" id="SM00249">
    <property type="entry name" value="PHD"/>
    <property type="match status" value="5"/>
</dbReference>
<dbReference type="SMART" id="SM00109">
    <property type="entry name" value="C1"/>
    <property type="match status" value="4"/>
</dbReference>
<keyword evidence="4" id="KW-0862">Zinc</keyword>
<dbReference type="PANTHER" id="PTHR46288">
    <property type="entry name" value="PHORBOL-ESTER/DAG-TYPE DOMAIN-CONTAINING PROTEIN"/>
    <property type="match status" value="1"/>
</dbReference>
<evidence type="ECO:0000256" key="2">
    <source>
        <dbReference type="ARBA" id="ARBA00022737"/>
    </source>
</evidence>